<dbReference type="HOGENOM" id="CLU_3202531_0_0_5"/>
<dbReference type="EMBL" id="CP000237">
    <property type="protein sequence ID" value="ABD45681.1"/>
    <property type="molecule type" value="Genomic_DNA"/>
</dbReference>
<accession>Q2GDT0</accession>
<reference evidence="2 3" key="1">
    <citation type="journal article" date="2006" name="PLoS Genet.">
        <title>Comparative genomics of emerging human ehrlichiosis agents.</title>
        <authorList>
            <person name="Dunning Hotopp J.C."/>
            <person name="Lin M."/>
            <person name="Madupu R."/>
            <person name="Crabtree J."/>
            <person name="Angiuoli S.V."/>
            <person name="Eisen J.A."/>
            <person name="Seshadri R."/>
            <person name="Ren Q."/>
            <person name="Wu M."/>
            <person name="Utterback T.R."/>
            <person name="Smith S."/>
            <person name="Lewis M."/>
            <person name="Khouri H."/>
            <person name="Zhang C."/>
            <person name="Niu H."/>
            <person name="Lin Q."/>
            <person name="Ohashi N."/>
            <person name="Zhi N."/>
            <person name="Nelson W."/>
            <person name="Brinkac L.M."/>
            <person name="Dodson R.J."/>
            <person name="Rosovitz M.J."/>
            <person name="Sundaram J."/>
            <person name="Daugherty S.C."/>
            <person name="Davidsen T."/>
            <person name="Durkin A.S."/>
            <person name="Gwinn M."/>
            <person name="Haft D.H."/>
            <person name="Selengut J.D."/>
            <person name="Sullivan S.A."/>
            <person name="Zafar N."/>
            <person name="Zhou L."/>
            <person name="Benahmed F."/>
            <person name="Forberger H."/>
            <person name="Halpin R."/>
            <person name="Mulligan S."/>
            <person name="Robinson J."/>
            <person name="White O."/>
            <person name="Rikihisa Y."/>
            <person name="Tettelin H."/>
        </authorList>
    </citation>
    <scope>NUCLEOTIDE SEQUENCE [LARGE SCALE GENOMIC DNA]</scope>
    <source>
        <strain evidence="3">ATCC VR-367 / Miyayama</strain>
    </source>
</reference>
<keyword evidence="3" id="KW-1185">Reference proteome</keyword>
<evidence type="ECO:0000256" key="1">
    <source>
        <dbReference type="SAM" id="MobiDB-lite"/>
    </source>
</evidence>
<dbReference type="KEGG" id="nse:NSE_0482"/>
<evidence type="ECO:0000313" key="2">
    <source>
        <dbReference type="EMBL" id="ABD45681.1"/>
    </source>
</evidence>
<dbReference type="Proteomes" id="UP000001942">
    <property type="component" value="Chromosome"/>
</dbReference>
<dbReference type="RefSeq" id="WP_011451872.1">
    <property type="nucleotide sequence ID" value="NC_007798.1"/>
</dbReference>
<organism evidence="2 3">
    <name type="scientific">Ehrlichia sennetsu (strain ATCC VR-367 / Miyayama)</name>
    <name type="common">Neorickettsia sennetsu</name>
    <dbReference type="NCBI Taxonomy" id="222891"/>
    <lineage>
        <taxon>Bacteria</taxon>
        <taxon>Pseudomonadati</taxon>
        <taxon>Pseudomonadota</taxon>
        <taxon>Alphaproteobacteria</taxon>
        <taxon>Rickettsiales</taxon>
        <taxon>Anaplasmataceae</taxon>
        <taxon>Ehrlichia</taxon>
    </lineage>
</organism>
<dbReference type="AlphaFoldDB" id="Q2GDT0"/>
<proteinExistence type="predicted"/>
<evidence type="ECO:0000313" key="3">
    <source>
        <dbReference type="Proteomes" id="UP000001942"/>
    </source>
</evidence>
<feature type="region of interest" description="Disordered" evidence="1">
    <location>
        <begin position="1"/>
        <end position="45"/>
    </location>
</feature>
<protein>
    <submittedName>
        <fullName evidence="2">Uncharacterized protein</fullName>
    </submittedName>
</protein>
<name>Q2GDT0_EHRS3</name>
<sequence length="45" mass="4808">MDGPTTGIPAANKLERRSNYKQSKAPLKQSNSLRSGKAKAALPPE</sequence>
<gene>
    <name evidence="2" type="ordered locus">NSE_0482</name>
</gene>